<organism evidence="1 2">
    <name type="scientific">Flavisolibacter tropicus</name>
    <dbReference type="NCBI Taxonomy" id="1492898"/>
    <lineage>
        <taxon>Bacteria</taxon>
        <taxon>Pseudomonadati</taxon>
        <taxon>Bacteroidota</taxon>
        <taxon>Chitinophagia</taxon>
        <taxon>Chitinophagales</taxon>
        <taxon>Chitinophagaceae</taxon>
        <taxon>Flavisolibacter</taxon>
    </lineage>
</organism>
<evidence type="ECO:0000313" key="1">
    <source>
        <dbReference type="EMBL" id="ANE50232.1"/>
    </source>
</evidence>
<proteinExistence type="predicted"/>
<accession>A0A172TTA8</accession>
<dbReference type="AlphaFoldDB" id="A0A172TTA8"/>
<keyword evidence="2" id="KW-1185">Reference proteome</keyword>
<sequence>MACAFIGLILLFTNRHLIASRRAPLKPNGNTIIEAIQHTYEIEEIELKKSVRQHEDDPLKLIVRLLFNHPLPDADVLAGAAPLIASQIKNALLHPEDFQSFKLYFINKEESQKQSRNSISLFEFDASSI</sequence>
<reference evidence="2" key="1">
    <citation type="submission" date="2015-01" db="EMBL/GenBank/DDBJ databases">
        <title>Flavisolibacter sp./LCS9/ whole genome sequencing.</title>
        <authorList>
            <person name="Kim M.K."/>
            <person name="Srinivasan S."/>
            <person name="Lee J.-J."/>
        </authorList>
    </citation>
    <scope>NUCLEOTIDE SEQUENCE [LARGE SCALE GENOMIC DNA]</scope>
    <source>
        <strain evidence="2">LCS9</strain>
    </source>
</reference>
<protein>
    <submittedName>
        <fullName evidence="1">Uncharacterized protein</fullName>
    </submittedName>
</protein>
<evidence type="ECO:0000313" key="2">
    <source>
        <dbReference type="Proteomes" id="UP000077177"/>
    </source>
</evidence>
<name>A0A172TTA8_9BACT</name>
<reference evidence="1 2" key="2">
    <citation type="journal article" date="2016" name="Int. J. Syst. Evol. Microbiol.">
        <title>Flavisolibacter tropicus sp. nov., isolated from tropical soil.</title>
        <authorList>
            <person name="Lee J.J."/>
            <person name="Kang M.S."/>
            <person name="Kim G.S."/>
            <person name="Lee C.S."/>
            <person name="Lim S."/>
            <person name="Lee J."/>
            <person name="Roh S.H."/>
            <person name="Kang H."/>
            <person name="Ha J.M."/>
            <person name="Bae S."/>
            <person name="Jung H.Y."/>
            <person name="Kim M.K."/>
        </authorList>
    </citation>
    <scope>NUCLEOTIDE SEQUENCE [LARGE SCALE GENOMIC DNA]</scope>
    <source>
        <strain evidence="1 2">LCS9</strain>
    </source>
</reference>
<dbReference type="RefSeq" id="WP_066402715.1">
    <property type="nucleotide sequence ID" value="NZ_CP011390.1"/>
</dbReference>
<dbReference type="Proteomes" id="UP000077177">
    <property type="component" value="Chromosome"/>
</dbReference>
<dbReference type="EMBL" id="CP011390">
    <property type="protein sequence ID" value="ANE50232.1"/>
    <property type="molecule type" value="Genomic_DNA"/>
</dbReference>
<dbReference type="KEGG" id="fla:SY85_06675"/>
<gene>
    <name evidence="1" type="ORF">SY85_06675</name>
</gene>